<sequence>YTLLATSLDSSKFVTSPSAASIKDCLHNYNFSGRGEANKNTWLTMSWFFV</sequence>
<evidence type="ECO:0000313" key="1">
    <source>
        <dbReference type="EMBL" id="KAG0412595.1"/>
    </source>
</evidence>
<organism evidence="1 2">
    <name type="scientific">Ixodes persulcatus</name>
    <name type="common">Taiga tick</name>
    <dbReference type="NCBI Taxonomy" id="34615"/>
    <lineage>
        <taxon>Eukaryota</taxon>
        <taxon>Metazoa</taxon>
        <taxon>Ecdysozoa</taxon>
        <taxon>Arthropoda</taxon>
        <taxon>Chelicerata</taxon>
        <taxon>Arachnida</taxon>
        <taxon>Acari</taxon>
        <taxon>Parasitiformes</taxon>
        <taxon>Ixodida</taxon>
        <taxon>Ixodoidea</taxon>
        <taxon>Ixodidae</taxon>
        <taxon>Ixodinae</taxon>
        <taxon>Ixodes</taxon>
    </lineage>
</organism>
<reference evidence="1 2" key="1">
    <citation type="journal article" date="2020" name="Cell">
        <title>Large-Scale Comparative Analyses of Tick Genomes Elucidate Their Genetic Diversity and Vector Capacities.</title>
        <authorList>
            <consortium name="Tick Genome and Microbiome Consortium (TIGMIC)"/>
            <person name="Jia N."/>
            <person name="Wang J."/>
            <person name="Shi W."/>
            <person name="Du L."/>
            <person name="Sun Y."/>
            <person name="Zhan W."/>
            <person name="Jiang J.F."/>
            <person name="Wang Q."/>
            <person name="Zhang B."/>
            <person name="Ji P."/>
            <person name="Bell-Sakyi L."/>
            <person name="Cui X.M."/>
            <person name="Yuan T.T."/>
            <person name="Jiang B.G."/>
            <person name="Yang W.F."/>
            <person name="Lam T.T."/>
            <person name="Chang Q.C."/>
            <person name="Ding S.J."/>
            <person name="Wang X.J."/>
            <person name="Zhu J.G."/>
            <person name="Ruan X.D."/>
            <person name="Zhao L."/>
            <person name="Wei J.T."/>
            <person name="Ye R.Z."/>
            <person name="Que T.C."/>
            <person name="Du C.H."/>
            <person name="Zhou Y.H."/>
            <person name="Cheng J.X."/>
            <person name="Dai P.F."/>
            <person name="Guo W.B."/>
            <person name="Han X.H."/>
            <person name="Huang E.J."/>
            <person name="Li L.F."/>
            <person name="Wei W."/>
            <person name="Gao Y.C."/>
            <person name="Liu J.Z."/>
            <person name="Shao H.Z."/>
            <person name="Wang X."/>
            <person name="Wang C.C."/>
            <person name="Yang T.C."/>
            <person name="Huo Q.B."/>
            <person name="Li W."/>
            <person name="Chen H.Y."/>
            <person name="Chen S.E."/>
            <person name="Zhou L.G."/>
            <person name="Ni X.B."/>
            <person name="Tian J.H."/>
            <person name="Sheng Y."/>
            <person name="Liu T."/>
            <person name="Pan Y.S."/>
            <person name="Xia L.Y."/>
            <person name="Li J."/>
            <person name="Zhao F."/>
            <person name="Cao W.C."/>
        </authorList>
    </citation>
    <scope>NUCLEOTIDE SEQUENCE [LARGE SCALE GENOMIC DNA]</scope>
    <source>
        <strain evidence="1">Iper-2018</strain>
    </source>
</reference>
<dbReference type="Proteomes" id="UP000805193">
    <property type="component" value="Unassembled WGS sequence"/>
</dbReference>
<gene>
    <name evidence="1" type="ORF">HPB47_010263</name>
</gene>
<name>A0AC60NZX0_IXOPE</name>
<keyword evidence="2" id="KW-1185">Reference proteome</keyword>
<accession>A0AC60NZX0</accession>
<evidence type="ECO:0000313" key="2">
    <source>
        <dbReference type="Proteomes" id="UP000805193"/>
    </source>
</evidence>
<proteinExistence type="predicted"/>
<dbReference type="EMBL" id="JABSTQ010011335">
    <property type="protein sequence ID" value="KAG0412595.1"/>
    <property type="molecule type" value="Genomic_DNA"/>
</dbReference>
<feature type="non-terminal residue" evidence="1">
    <location>
        <position position="50"/>
    </location>
</feature>
<protein>
    <submittedName>
        <fullName evidence="1">Uncharacterized protein</fullName>
    </submittedName>
</protein>
<feature type="non-terminal residue" evidence="1">
    <location>
        <position position="1"/>
    </location>
</feature>
<comment type="caution">
    <text evidence="1">The sequence shown here is derived from an EMBL/GenBank/DDBJ whole genome shotgun (WGS) entry which is preliminary data.</text>
</comment>